<dbReference type="Proteomes" id="UP000307768">
    <property type="component" value="Unassembled WGS sequence"/>
</dbReference>
<comment type="caution">
    <text evidence="4">The sequence shown here is derived from an EMBL/GenBank/DDBJ whole genome shotgun (WGS) entry which is preliminary data.</text>
</comment>
<dbReference type="Gene3D" id="3.30.70.1880">
    <property type="entry name" value="Protein of unknown function DUF881"/>
    <property type="match status" value="1"/>
</dbReference>
<feature type="compositionally biased region" description="Polar residues" evidence="2">
    <location>
        <begin position="15"/>
        <end position="25"/>
    </location>
</feature>
<evidence type="ECO:0000256" key="1">
    <source>
        <dbReference type="ARBA" id="ARBA00009108"/>
    </source>
</evidence>
<dbReference type="EMBL" id="VDFQ02000006">
    <property type="protein sequence ID" value="KAA1419795.1"/>
    <property type="molecule type" value="Genomic_DNA"/>
</dbReference>
<dbReference type="PANTHER" id="PTHR37313:SF1">
    <property type="entry name" value="UPF0749 PROTEIN RV1823"/>
    <property type="match status" value="1"/>
</dbReference>
<comment type="similarity">
    <text evidence="1">Belongs to the UPF0749 family.</text>
</comment>
<evidence type="ECO:0000313" key="4">
    <source>
        <dbReference type="EMBL" id="KAA1419795.1"/>
    </source>
</evidence>
<keyword evidence="3" id="KW-0472">Membrane</keyword>
<protein>
    <submittedName>
        <fullName evidence="4">DUF881 domain-containing protein</fullName>
    </submittedName>
</protein>
<dbReference type="PANTHER" id="PTHR37313">
    <property type="entry name" value="UPF0749 PROTEIN RV1825"/>
    <property type="match status" value="1"/>
</dbReference>
<evidence type="ECO:0000256" key="2">
    <source>
        <dbReference type="SAM" id="MobiDB-lite"/>
    </source>
</evidence>
<reference evidence="4 5" key="1">
    <citation type="submission" date="2019-09" db="EMBL/GenBank/DDBJ databases">
        <title>Mumia zhuanghuii sp. nov. isolated from the intestinal contents of plateau pika (Ochotona curzoniae) in the Qinghai-Tibet plateau of China.</title>
        <authorList>
            <person name="Tian Z."/>
        </authorList>
    </citation>
    <scope>NUCLEOTIDE SEQUENCE [LARGE SCALE GENOMIC DNA]</scope>
    <source>
        <strain evidence="5">350</strain>
    </source>
</reference>
<dbReference type="Pfam" id="PF05949">
    <property type="entry name" value="DUF881"/>
    <property type="match status" value="1"/>
</dbReference>
<evidence type="ECO:0000313" key="5">
    <source>
        <dbReference type="Proteomes" id="UP000307768"/>
    </source>
</evidence>
<keyword evidence="3" id="KW-1133">Transmembrane helix</keyword>
<keyword evidence="3" id="KW-0812">Transmembrane</keyword>
<proteinExistence type="inferred from homology"/>
<dbReference type="OrthoDB" id="3218134at2"/>
<dbReference type="RefSeq" id="WP_149771018.1">
    <property type="nucleotide sequence ID" value="NZ_VDFQ02000006.1"/>
</dbReference>
<evidence type="ECO:0000256" key="3">
    <source>
        <dbReference type="SAM" id="Phobius"/>
    </source>
</evidence>
<accession>A0A5Q6RP34</accession>
<dbReference type="GO" id="GO:0005886">
    <property type="term" value="C:plasma membrane"/>
    <property type="evidence" value="ECO:0007669"/>
    <property type="project" value="TreeGrafter"/>
</dbReference>
<dbReference type="InterPro" id="IPR010273">
    <property type="entry name" value="DUF881"/>
</dbReference>
<feature type="transmembrane region" description="Helical" evidence="3">
    <location>
        <begin position="56"/>
        <end position="74"/>
    </location>
</feature>
<sequence>MADRRAESGAEPASGTGSSDDVTGNSMTLLQNIIDHPLDDDYYTHEPHERSARGRTAAVVVIAFFALLITLAVLQTQAAKPEEETERAVLITQLEKRMESIDTRKEEVADLGRAVGRLQRVQAGAEALARAQEQRAVVGTIAVSGPALRVTVDNAGDSDDNPAGRVRDKDLQVLVNGLWAAGAEAIAINGNRLTAMSSIRAAGEGITVNYRSLTTPYVVTAIGNPRTLPGNFVETSAAQTWTVLKENFGMRFDVTERDQAELPAAPRRASTIRHATVLEVSDQ</sequence>
<gene>
    <name evidence="4" type="ORF">FE697_017970</name>
</gene>
<name>A0A5Q6RP34_9ACTN</name>
<feature type="region of interest" description="Disordered" evidence="2">
    <location>
        <begin position="1"/>
        <end position="25"/>
    </location>
</feature>
<dbReference type="AlphaFoldDB" id="A0A5Q6RP34"/>
<organism evidence="4 5">
    <name type="scientific">Mumia zhuanghuii</name>
    <dbReference type="NCBI Taxonomy" id="2585211"/>
    <lineage>
        <taxon>Bacteria</taxon>
        <taxon>Bacillati</taxon>
        <taxon>Actinomycetota</taxon>
        <taxon>Actinomycetes</taxon>
        <taxon>Propionibacteriales</taxon>
        <taxon>Nocardioidaceae</taxon>
        <taxon>Mumia</taxon>
    </lineage>
</organism>